<dbReference type="Proteomes" id="UP000823618">
    <property type="component" value="Unassembled WGS sequence"/>
</dbReference>
<accession>A0A9D9I0V2</accession>
<feature type="transmembrane region" description="Helical" evidence="1">
    <location>
        <begin position="14"/>
        <end position="39"/>
    </location>
</feature>
<reference evidence="2" key="2">
    <citation type="journal article" date="2021" name="PeerJ">
        <title>Extensive microbial diversity within the chicken gut microbiome revealed by metagenomics and culture.</title>
        <authorList>
            <person name="Gilroy R."/>
            <person name="Ravi A."/>
            <person name="Getino M."/>
            <person name="Pursley I."/>
            <person name="Horton D.L."/>
            <person name="Alikhan N.F."/>
            <person name="Baker D."/>
            <person name="Gharbi K."/>
            <person name="Hall N."/>
            <person name="Watson M."/>
            <person name="Adriaenssens E.M."/>
            <person name="Foster-Nyarko E."/>
            <person name="Jarju S."/>
            <person name="Secka A."/>
            <person name="Antonio M."/>
            <person name="Oren A."/>
            <person name="Chaudhuri R.R."/>
            <person name="La Ragione R."/>
            <person name="Hildebrand F."/>
            <person name="Pallen M.J."/>
        </authorList>
    </citation>
    <scope>NUCLEOTIDE SEQUENCE</scope>
    <source>
        <strain evidence="2">E3-2379</strain>
    </source>
</reference>
<proteinExistence type="predicted"/>
<dbReference type="EMBL" id="JADIML010000201">
    <property type="protein sequence ID" value="MBO8463732.1"/>
    <property type="molecule type" value="Genomic_DNA"/>
</dbReference>
<organism evidence="2 3">
    <name type="scientific">Candidatus Scybalomonas excrementavium</name>
    <dbReference type="NCBI Taxonomy" id="2840943"/>
    <lineage>
        <taxon>Bacteria</taxon>
        <taxon>Bacillati</taxon>
        <taxon>Bacillota</taxon>
        <taxon>Clostridia</taxon>
        <taxon>Lachnospirales</taxon>
        <taxon>Lachnospiraceae</taxon>
        <taxon>Lachnospiraceae incertae sedis</taxon>
        <taxon>Candidatus Scybalomonas</taxon>
    </lineage>
</organism>
<evidence type="ECO:0000313" key="2">
    <source>
        <dbReference type="EMBL" id="MBO8463732.1"/>
    </source>
</evidence>
<keyword evidence="1" id="KW-0812">Transmembrane</keyword>
<dbReference type="AlphaFoldDB" id="A0A9D9I0V2"/>
<reference evidence="2" key="1">
    <citation type="submission" date="2020-10" db="EMBL/GenBank/DDBJ databases">
        <authorList>
            <person name="Gilroy R."/>
        </authorList>
    </citation>
    <scope>NUCLEOTIDE SEQUENCE</scope>
    <source>
        <strain evidence="2">E3-2379</strain>
    </source>
</reference>
<keyword evidence="1" id="KW-1133">Transmembrane helix</keyword>
<comment type="caution">
    <text evidence="2">The sequence shown here is derived from an EMBL/GenBank/DDBJ whole genome shotgun (WGS) entry which is preliminary data.</text>
</comment>
<keyword evidence="1" id="KW-0472">Membrane</keyword>
<feature type="non-terminal residue" evidence="2">
    <location>
        <position position="1"/>
    </location>
</feature>
<evidence type="ECO:0000313" key="3">
    <source>
        <dbReference type="Proteomes" id="UP000823618"/>
    </source>
</evidence>
<sequence>VSVMNYFDLLKESIVPFIFICVITLILTFAVTATTVNFVMKIQQKKENRENESC</sequence>
<protein>
    <submittedName>
        <fullName evidence="2">CidA/LrgA family protein</fullName>
    </submittedName>
</protein>
<evidence type="ECO:0000256" key="1">
    <source>
        <dbReference type="SAM" id="Phobius"/>
    </source>
</evidence>
<name>A0A9D9I0V2_9FIRM</name>
<gene>
    <name evidence="2" type="ORF">IAC13_07370</name>
</gene>